<dbReference type="EMBL" id="CAEKDK010000006">
    <property type="protein sequence ID" value="CAB4283508.1"/>
    <property type="molecule type" value="Genomic_DNA"/>
</dbReference>
<feature type="region of interest" description="Disordered" evidence="1">
    <location>
        <begin position="45"/>
        <end position="67"/>
    </location>
</feature>
<reference evidence="3 4" key="1">
    <citation type="submission" date="2020-05" db="EMBL/GenBank/DDBJ databases">
        <authorList>
            <person name="Campoy J."/>
            <person name="Schneeberger K."/>
            <person name="Spophaly S."/>
        </authorList>
    </citation>
    <scope>NUCLEOTIDE SEQUENCE [LARGE SCALE GENOMIC DNA]</scope>
    <source>
        <strain evidence="3">PruArmRojPasFocal</strain>
    </source>
</reference>
<name>A0A6J5VC89_PRUAR</name>
<dbReference type="InterPro" id="IPR007053">
    <property type="entry name" value="LRAT_dom"/>
</dbReference>
<sequence>MGLLSNRISRDELCPGDHIYAHRHGHAYSHHGIFVGEDRVIHFNSTNGPKSVPTSSSSSTEPPCGKCGHDPKRTGGGLLRTCIDCFLKDHHLHRFEYGVSRSHFILKLKGTCSTEDCDPNETAVSRATENFNNGEGFGVYQLRDNNCEHFACYCKTGRRVSEQTTSKTTMFVSFFHSKSS</sequence>
<evidence type="ECO:0000313" key="4">
    <source>
        <dbReference type="Proteomes" id="UP000507222"/>
    </source>
</evidence>
<dbReference type="Gene3D" id="3.90.1720.10">
    <property type="entry name" value="endopeptidase domain like (from Nostoc punctiforme)"/>
    <property type="match status" value="1"/>
</dbReference>
<protein>
    <recommendedName>
        <fullName evidence="2">LRAT domain-containing protein</fullName>
    </recommendedName>
</protein>
<feature type="compositionally biased region" description="Low complexity" evidence="1">
    <location>
        <begin position="49"/>
        <end position="63"/>
    </location>
</feature>
<organism evidence="3 4">
    <name type="scientific">Prunus armeniaca</name>
    <name type="common">Apricot</name>
    <name type="synonym">Armeniaca vulgaris</name>
    <dbReference type="NCBI Taxonomy" id="36596"/>
    <lineage>
        <taxon>Eukaryota</taxon>
        <taxon>Viridiplantae</taxon>
        <taxon>Streptophyta</taxon>
        <taxon>Embryophyta</taxon>
        <taxon>Tracheophyta</taxon>
        <taxon>Spermatophyta</taxon>
        <taxon>Magnoliopsida</taxon>
        <taxon>eudicotyledons</taxon>
        <taxon>Gunneridae</taxon>
        <taxon>Pentapetalae</taxon>
        <taxon>rosids</taxon>
        <taxon>fabids</taxon>
        <taxon>Rosales</taxon>
        <taxon>Rosaceae</taxon>
        <taxon>Amygdaloideae</taxon>
        <taxon>Amygdaleae</taxon>
        <taxon>Prunus</taxon>
    </lineage>
</organism>
<accession>A0A6J5VC89</accession>
<dbReference type="AlphaFoldDB" id="A0A6J5VC89"/>
<dbReference type="PROSITE" id="PS51934">
    <property type="entry name" value="LRAT"/>
    <property type="match status" value="1"/>
</dbReference>
<dbReference type="PANTHER" id="PTHR46137:SF4">
    <property type="entry name" value="PROTEIN LEAD-SENSITIVE 1"/>
    <property type="match status" value="1"/>
</dbReference>
<dbReference type="Proteomes" id="UP000507222">
    <property type="component" value="Unassembled WGS sequence"/>
</dbReference>
<dbReference type="Pfam" id="PF04970">
    <property type="entry name" value="LRAT"/>
    <property type="match status" value="1"/>
</dbReference>
<feature type="domain" description="LRAT" evidence="2">
    <location>
        <begin position="20"/>
        <end position="163"/>
    </location>
</feature>
<evidence type="ECO:0000259" key="2">
    <source>
        <dbReference type="PROSITE" id="PS51934"/>
    </source>
</evidence>
<gene>
    <name evidence="3" type="ORF">CURHAP_LOCUS38152</name>
</gene>
<dbReference type="PANTHER" id="PTHR46137">
    <property type="entry name" value="OS05G0310600 PROTEIN"/>
    <property type="match status" value="1"/>
</dbReference>
<evidence type="ECO:0000256" key="1">
    <source>
        <dbReference type="SAM" id="MobiDB-lite"/>
    </source>
</evidence>
<evidence type="ECO:0000313" key="3">
    <source>
        <dbReference type="EMBL" id="CAB4283508.1"/>
    </source>
</evidence>
<proteinExistence type="predicted"/>